<evidence type="ECO:0000313" key="2">
    <source>
        <dbReference type="EMBL" id="SUM46117.1"/>
    </source>
</evidence>
<dbReference type="Proteomes" id="UP000255549">
    <property type="component" value="Unassembled WGS sequence"/>
</dbReference>
<dbReference type="OrthoDB" id="2737584at2"/>
<dbReference type="AlphaFoldDB" id="A0A380G6H1"/>
<keyword evidence="3" id="KW-1185">Reference proteome</keyword>
<feature type="domain" description="DUF2529" evidence="1">
    <location>
        <begin position="1"/>
        <end position="168"/>
    </location>
</feature>
<reference evidence="2 3" key="1">
    <citation type="submission" date="2018-06" db="EMBL/GenBank/DDBJ databases">
        <authorList>
            <consortium name="Pathogen Informatics"/>
            <person name="Doyle S."/>
        </authorList>
    </citation>
    <scope>NUCLEOTIDE SEQUENCE [LARGE SCALE GENOMIC DNA]</scope>
    <source>
        <strain evidence="3">NCTC 11048</strain>
    </source>
</reference>
<proteinExistence type="predicted"/>
<dbReference type="RefSeq" id="WP_019169280.1">
    <property type="nucleotide sequence ID" value="NZ_CAIB01000243.1"/>
</dbReference>
<evidence type="ECO:0000259" key="1">
    <source>
        <dbReference type="Pfam" id="PF10740"/>
    </source>
</evidence>
<gene>
    <name evidence="2" type="ORF">NCTC11048_01121</name>
</gene>
<dbReference type="InterPro" id="IPR019676">
    <property type="entry name" value="DUF2529"/>
</dbReference>
<accession>A0A380G6H1</accession>
<organism evidence="2 3">
    <name type="scientific">Staphylococcus intermedius NCTC 11048</name>
    <dbReference type="NCBI Taxonomy" id="1141106"/>
    <lineage>
        <taxon>Bacteria</taxon>
        <taxon>Bacillati</taxon>
        <taxon>Bacillota</taxon>
        <taxon>Bacilli</taxon>
        <taxon>Bacillales</taxon>
        <taxon>Staphylococcaceae</taxon>
        <taxon>Staphylococcus</taxon>
        <taxon>Staphylococcus intermedius group</taxon>
    </lineage>
</organism>
<dbReference type="Pfam" id="PF10740">
    <property type="entry name" value="DUF2529"/>
    <property type="match status" value="1"/>
</dbReference>
<evidence type="ECO:0000313" key="3">
    <source>
        <dbReference type="Proteomes" id="UP000255549"/>
    </source>
</evidence>
<dbReference type="STRING" id="1141106.GCA_000308095_00456"/>
<dbReference type="Gene3D" id="3.40.50.10490">
    <property type="entry name" value="Glucose-6-phosphate isomerase like protein, domain 1"/>
    <property type="match status" value="1"/>
</dbReference>
<name>A0A380G6H1_STAIN</name>
<dbReference type="EMBL" id="UHDP01000003">
    <property type="protein sequence ID" value="SUM46117.1"/>
    <property type="molecule type" value="Genomic_DNA"/>
</dbReference>
<protein>
    <submittedName>
        <fullName evidence="2">Protein of uncharacterized function (DUF2529)</fullName>
    </submittedName>
</protein>
<sequence>MSKMLTTQLTGVFNRLDQQELDIQMAAQSLIQAMGGEGHVYVKGYGDLKCFEPYVLTSFEKLHSSLALDDCPSFDVLDTTDRVLLFGAEYNDEMAKDLEQLIADDRDVVVITNKPKDVALPDHLMHFINLSTPRPIVYTEDYDKVVQPHLIALNYVYYEIYTQMVEMMRDLDLE</sequence>